<organism evidence="2 3">
    <name type="scientific">Nothobranchius furzeri</name>
    <name type="common">Turquoise killifish</name>
    <dbReference type="NCBI Taxonomy" id="105023"/>
    <lineage>
        <taxon>Eukaryota</taxon>
        <taxon>Metazoa</taxon>
        <taxon>Chordata</taxon>
        <taxon>Craniata</taxon>
        <taxon>Vertebrata</taxon>
        <taxon>Euteleostomi</taxon>
        <taxon>Actinopterygii</taxon>
        <taxon>Neopterygii</taxon>
        <taxon>Teleostei</taxon>
        <taxon>Neoteleostei</taxon>
        <taxon>Acanthomorphata</taxon>
        <taxon>Ovalentaria</taxon>
        <taxon>Atherinomorphae</taxon>
        <taxon>Cyprinodontiformes</taxon>
        <taxon>Nothobranchiidae</taxon>
        <taxon>Nothobranchius</taxon>
    </lineage>
</organism>
<dbReference type="PROSITE" id="PS51309">
    <property type="entry name" value="PABC"/>
    <property type="match status" value="1"/>
</dbReference>
<reference evidence="2" key="2">
    <citation type="submission" date="2025-08" db="UniProtKB">
        <authorList>
            <consortium name="Ensembl"/>
        </authorList>
    </citation>
    <scope>IDENTIFICATION</scope>
</reference>
<reference evidence="2" key="1">
    <citation type="submission" date="2014-08" db="EMBL/GenBank/DDBJ databases">
        <authorList>
            <person name="Senf B."/>
            <person name="Petzold A."/>
            <person name="Downie B.R."/>
            <person name="Koch P."/>
            <person name="Platzer M."/>
        </authorList>
    </citation>
    <scope>NUCLEOTIDE SEQUENCE [LARGE SCALE GENOMIC DNA]</scope>
    <source>
        <strain evidence="2">GRZ</strain>
    </source>
</reference>
<name>A0A8C6KL66_NOTFU</name>
<dbReference type="GeneTree" id="ENSGT00390000011509"/>
<feature type="domain" description="PABC" evidence="1">
    <location>
        <begin position="94"/>
        <end position="171"/>
    </location>
</feature>
<reference evidence="2" key="3">
    <citation type="submission" date="2025-09" db="UniProtKB">
        <authorList>
            <consortium name="Ensembl"/>
        </authorList>
    </citation>
    <scope>IDENTIFICATION</scope>
</reference>
<protein>
    <recommendedName>
        <fullName evidence="1">PABC domain-containing protein</fullName>
    </recommendedName>
</protein>
<dbReference type="GO" id="GO:0000209">
    <property type="term" value="P:protein polyubiquitination"/>
    <property type="evidence" value="ECO:0007669"/>
    <property type="project" value="TreeGrafter"/>
</dbReference>
<dbReference type="Ensembl" id="ENSNFUT00015007767.1">
    <property type="protein sequence ID" value="ENSNFUP00015007380.1"/>
    <property type="gene ID" value="ENSNFUG00015003627.1"/>
</dbReference>
<accession>A0A8C6KL66</accession>
<dbReference type="GO" id="GO:0003723">
    <property type="term" value="F:RNA binding"/>
    <property type="evidence" value="ECO:0007669"/>
    <property type="project" value="InterPro"/>
</dbReference>
<dbReference type="PANTHER" id="PTHR46276">
    <property type="entry name" value="E3 UBIQUITIN-PROTEIN LIGASE UBR5"/>
    <property type="match status" value="1"/>
</dbReference>
<dbReference type="PANTHER" id="PTHR46276:SF1">
    <property type="entry name" value="E3 UBIQUITIN-PROTEIN LIGASE UBR5"/>
    <property type="match status" value="1"/>
</dbReference>
<evidence type="ECO:0000313" key="3">
    <source>
        <dbReference type="Proteomes" id="UP000694548"/>
    </source>
</evidence>
<dbReference type="GO" id="GO:0090263">
    <property type="term" value="P:positive regulation of canonical Wnt signaling pathway"/>
    <property type="evidence" value="ECO:0007669"/>
    <property type="project" value="TreeGrafter"/>
</dbReference>
<dbReference type="InterPro" id="IPR002004">
    <property type="entry name" value="PABP_HYD_C"/>
</dbReference>
<proteinExistence type="predicted"/>
<dbReference type="Pfam" id="PF00658">
    <property type="entry name" value="MLLE"/>
    <property type="match status" value="2"/>
</dbReference>
<dbReference type="InterPro" id="IPR036053">
    <property type="entry name" value="PABP-dom"/>
</dbReference>
<keyword evidence="3" id="KW-1185">Reference proteome</keyword>
<dbReference type="SMART" id="SM00517">
    <property type="entry name" value="PolyA"/>
    <property type="match status" value="2"/>
</dbReference>
<sequence length="181" mass="20314">MMVTDWIPFLLTYFLPPCIFSPSEVTFKDEDDASVSSDSLGEQLFELVDVYNTGQSQKITGMLLEQHKDTVLHLISDPKMLEESVTLALKTLREQNMEETDVSDSSEADDMDRLGEKVFSLVEKLDPLHANDITGMLLEMDSAALQQLLRDHTMLEAAVQKAKEALKTQLSSQKNVFSALK</sequence>
<dbReference type="SUPFAM" id="SSF63570">
    <property type="entry name" value="PABC (PABP) domain"/>
    <property type="match status" value="2"/>
</dbReference>
<dbReference type="Proteomes" id="UP000694548">
    <property type="component" value="Chromosome sgr02"/>
</dbReference>
<dbReference type="AlphaFoldDB" id="A0A8C6KL66"/>
<dbReference type="GO" id="GO:0005634">
    <property type="term" value="C:nucleus"/>
    <property type="evidence" value="ECO:0007669"/>
    <property type="project" value="TreeGrafter"/>
</dbReference>
<dbReference type="Gene3D" id="1.10.1900.10">
    <property type="entry name" value="c-terminal domain of poly(a) binding protein"/>
    <property type="match status" value="2"/>
</dbReference>
<evidence type="ECO:0000313" key="2">
    <source>
        <dbReference type="Ensembl" id="ENSNFUP00015007380.1"/>
    </source>
</evidence>
<evidence type="ECO:0000259" key="1">
    <source>
        <dbReference type="PROSITE" id="PS51309"/>
    </source>
</evidence>
<gene>
    <name evidence="2" type="primary">LOC107374756</name>
</gene>
<dbReference type="GO" id="GO:0005737">
    <property type="term" value="C:cytoplasm"/>
    <property type="evidence" value="ECO:0007669"/>
    <property type="project" value="TreeGrafter"/>
</dbReference>
<dbReference type="GO" id="GO:0034450">
    <property type="term" value="F:ubiquitin-ubiquitin ligase activity"/>
    <property type="evidence" value="ECO:0007669"/>
    <property type="project" value="TreeGrafter"/>
</dbReference>